<sequence length="131" mass="14178">MATHWTSSHLQSVARCYVDLILDAVASLSSRPATNDPSPSLLLPQTKVFPIVALPSSSCSSAKFGHLPPSPFDSSQPRRLLDDTHPFCPFPGSLPRQATLSTVMLIPLSSLQVAGWTVKWDPSSKGEEKDH</sequence>
<dbReference type="AlphaFoldDB" id="A0A4U6VWS0"/>
<evidence type="ECO:0000313" key="1">
    <source>
        <dbReference type="EMBL" id="TKW33902.1"/>
    </source>
</evidence>
<accession>A0A4U6VWS0</accession>
<dbReference type="EMBL" id="CM016553">
    <property type="protein sequence ID" value="TKW33902.1"/>
    <property type="molecule type" value="Genomic_DNA"/>
</dbReference>
<dbReference type="Gramene" id="TKW33902">
    <property type="protein sequence ID" value="TKW33902"/>
    <property type="gene ID" value="SEVIR_2G269550v2"/>
</dbReference>
<proteinExistence type="predicted"/>
<evidence type="ECO:0000313" key="2">
    <source>
        <dbReference type="Proteomes" id="UP000298652"/>
    </source>
</evidence>
<name>A0A4U6VWS0_SETVI</name>
<dbReference type="Proteomes" id="UP000298652">
    <property type="component" value="Chromosome 2"/>
</dbReference>
<keyword evidence="2" id="KW-1185">Reference proteome</keyword>
<organism evidence="1 2">
    <name type="scientific">Setaria viridis</name>
    <name type="common">Green bristlegrass</name>
    <name type="synonym">Setaria italica subsp. viridis</name>
    <dbReference type="NCBI Taxonomy" id="4556"/>
    <lineage>
        <taxon>Eukaryota</taxon>
        <taxon>Viridiplantae</taxon>
        <taxon>Streptophyta</taxon>
        <taxon>Embryophyta</taxon>
        <taxon>Tracheophyta</taxon>
        <taxon>Spermatophyta</taxon>
        <taxon>Magnoliopsida</taxon>
        <taxon>Liliopsida</taxon>
        <taxon>Poales</taxon>
        <taxon>Poaceae</taxon>
        <taxon>PACMAD clade</taxon>
        <taxon>Panicoideae</taxon>
        <taxon>Panicodae</taxon>
        <taxon>Paniceae</taxon>
        <taxon>Cenchrinae</taxon>
        <taxon>Setaria</taxon>
    </lineage>
</organism>
<reference evidence="1" key="1">
    <citation type="submission" date="2019-03" db="EMBL/GenBank/DDBJ databases">
        <title>WGS assembly of Setaria viridis.</title>
        <authorList>
            <person name="Huang P."/>
            <person name="Jenkins J."/>
            <person name="Grimwood J."/>
            <person name="Barry K."/>
            <person name="Healey A."/>
            <person name="Mamidi S."/>
            <person name="Sreedasyam A."/>
            <person name="Shu S."/>
            <person name="Feldman M."/>
            <person name="Wu J."/>
            <person name="Yu Y."/>
            <person name="Chen C."/>
            <person name="Johnson J."/>
            <person name="Rokhsar D."/>
            <person name="Baxter I."/>
            <person name="Schmutz J."/>
            <person name="Brutnell T."/>
            <person name="Kellogg E."/>
        </authorList>
    </citation>
    <scope>NUCLEOTIDE SEQUENCE [LARGE SCALE GENOMIC DNA]</scope>
</reference>
<gene>
    <name evidence="1" type="ORF">SEVIR_2G269550v2</name>
</gene>
<protein>
    <submittedName>
        <fullName evidence="1">Uncharacterized protein</fullName>
    </submittedName>
</protein>